<reference evidence="1 2" key="1">
    <citation type="submission" date="2020-05" db="EMBL/GenBank/DDBJ databases">
        <authorList>
            <person name="Khan S.A."/>
            <person name="Jeon C.O."/>
            <person name="Chun B.H."/>
        </authorList>
    </citation>
    <scope>NUCLEOTIDE SEQUENCE [LARGE SCALE GENOMIC DNA]</scope>
    <source>
        <strain evidence="1 2">S1162</strain>
    </source>
</reference>
<dbReference type="Proteomes" id="UP000566071">
    <property type="component" value="Unassembled WGS sequence"/>
</dbReference>
<dbReference type="RefSeq" id="WP_175268807.1">
    <property type="nucleotide sequence ID" value="NZ_JABFCR010000003.1"/>
</dbReference>
<protein>
    <submittedName>
        <fullName evidence="1">Uncharacterized protein</fullName>
    </submittedName>
</protein>
<keyword evidence="2" id="KW-1185">Reference proteome</keyword>
<organism evidence="1 2">
    <name type="scientific">Mucilaginibacter humi</name>
    <dbReference type="NCBI Taxonomy" id="2732510"/>
    <lineage>
        <taxon>Bacteria</taxon>
        <taxon>Pseudomonadati</taxon>
        <taxon>Bacteroidota</taxon>
        <taxon>Sphingobacteriia</taxon>
        <taxon>Sphingobacteriales</taxon>
        <taxon>Sphingobacteriaceae</taxon>
        <taxon>Mucilaginibacter</taxon>
    </lineage>
</organism>
<evidence type="ECO:0000313" key="2">
    <source>
        <dbReference type="Proteomes" id="UP000566071"/>
    </source>
</evidence>
<name>A0ABX1VZQ0_9SPHI</name>
<gene>
    <name evidence="1" type="ORF">HK413_00940</name>
</gene>
<comment type="caution">
    <text evidence="1">The sequence shown here is derived from an EMBL/GenBank/DDBJ whole genome shotgun (WGS) entry which is preliminary data.</text>
</comment>
<accession>A0ABX1VZQ0</accession>
<sequence>MDFAPGRFYFNIFPEISDKKHTQFKIALKYLITKQIVSEFKITEANDDNILTFVIHLQHAIIRAFCNNSHVAWLHLGNIGNMHMVKLKAEEQDQIKKVLLRL</sequence>
<evidence type="ECO:0000313" key="1">
    <source>
        <dbReference type="EMBL" id="NNU33104.1"/>
    </source>
</evidence>
<proteinExistence type="predicted"/>
<dbReference type="EMBL" id="JABFCR010000003">
    <property type="protein sequence ID" value="NNU33104.1"/>
    <property type="molecule type" value="Genomic_DNA"/>
</dbReference>